<organism evidence="1 2">
    <name type="scientific">Rhizophagus irregularis</name>
    <dbReference type="NCBI Taxonomy" id="588596"/>
    <lineage>
        <taxon>Eukaryota</taxon>
        <taxon>Fungi</taxon>
        <taxon>Fungi incertae sedis</taxon>
        <taxon>Mucoromycota</taxon>
        <taxon>Glomeromycotina</taxon>
        <taxon>Glomeromycetes</taxon>
        <taxon>Glomerales</taxon>
        <taxon>Glomeraceae</taxon>
        <taxon>Rhizophagus</taxon>
    </lineage>
</organism>
<dbReference type="AlphaFoldDB" id="A0A2I1FZC5"/>
<name>A0A2I1FZC5_9GLOM</name>
<evidence type="ECO:0000313" key="2">
    <source>
        <dbReference type="Proteomes" id="UP000234323"/>
    </source>
</evidence>
<sequence length="163" mass="18826">MEFETIISVKISPKRKCKVPKEGDKRNKPNIFVLYNEKRSQENMKGTLTIYVDEANGLNGEEMKCVAGDSRNEFKYNSESVGTPYYMHNVSIDENLSLIITVNDQTYEWSLKEVFTKPEGVEVTLPKKGDKIILTLSYRKYKIGDSHVNRPDISLEVLDYMFQ</sequence>
<reference evidence="1 2" key="1">
    <citation type="submission" date="2015-10" db="EMBL/GenBank/DDBJ databases">
        <title>Genome analyses suggest a sexual origin of heterokaryosis in a supposedly ancient asexual fungus.</title>
        <authorList>
            <person name="Ropars J."/>
            <person name="Sedzielewska K."/>
            <person name="Noel J."/>
            <person name="Charron P."/>
            <person name="Farinelli L."/>
            <person name="Marton T."/>
            <person name="Kruger M."/>
            <person name="Pelin A."/>
            <person name="Brachmann A."/>
            <person name="Corradi N."/>
        </authorList>
    </citation>
    <scope>NUCLEOTIDE SEQUENCE [LARGE SCALE GENOMIC DNA]</scope>
    <source>
        <strain evidence="1 2">A4</strain>
    </source>
</reference>
<keyword evidence="2" id="KW-1185">Reference proteome</keyword>
<dbReference type="Proteomes" id="UP000234323">
    <property type="component" value="Unassembled WGS sequence"/>
</dbReference>
<dbReference type="EMBL" id="LLXI01000073">
    <property type="protein sequence ID" value="PKY39703.1"/>
    <property type="molecule type" value="Genomic_DNA"/>
</dbReference>
<comment type="caution">
    <text evidence="1">The sequence shown here is derived from an EMBL/GenBank/DDBJ whole genome shotgun (WGS) entry which is preliminary data.</text>
</comment>
<accession>A0A2I1FZC5</accession>
<gene>
    <name evidence="1" type="ORF">RhiirA4_415244</name>
</gene>
<proteinExistence type="predicted"/>
<evidence type="ECO:0000313" key="1">
    <source>
        <dbReference type="EMBL" id="PKY39703.1"/>
    </source>
</evidence>
<protein>
    <submittedName>
        <fullName evidence="1">Uncharacterized protein</fullName>
    </submittedName>
</protein>